<dbReference type="Proteomes" id="UP000287651">
    <property type="component" value="Unassembled WGS sequence"/>
</dbReference>
<accession>A0A426X8A7</accession>
<feature type="region of interest" description="Disordered" evidence="1">
    <location>
        <begin position="108"/>
        <end position="131"/>
    </location>
</feature>
<evidence type="ECO:0000313" key="2">
    <source>
        <dbReference type="EMBL" id="RRT35712.1"/>
    </source>
</evidence>
<proteinExistence type="predicted"/>
<evidence type="ECO:0000313" key="3">
    <source>
        <dbReference type="Proteomes" id="UP000287651"/>
    </source>
</evidence>
<evidence type="ECO:0000256" key="1">
    <source>
        <dbReference type="SAM" id="MobiDB-lite"/>
    </source>
</evidence>
<dbReference type="EMBL" id="AMZH03024630">
    <property type="protein sequence ID" value="RRT35712.1"/>
    <property type="molecule type" value="Genomic_DNA"/>
</dbReference>
<feature type="compositionally biased region" description="Basic and acidic residues" evidence="1">
    <location>
        <begin position="35"/>
        <end position="46"/>
    </location>
</feature>
<feature type="region of interest" description="Disordered" evidence="1">
    <location>
        <begin position="1"/>
        <end position="85"/>
    </location>
</feature>
<protein>
    <submittedName>
        <fullName evidence="2">Uncharacterized protein</fullName>
    </submittedName>
</protein>
<reference evidence="2 3" key="1">
    <citation type="journal article" date="2014" name="Agronomy (Basel)">
        <title>A Draft Genome Sequence for Ensete ventricosum, the Drought-Tolerant Tree Against Hunger.</title>
        <authorList>
            <person name="Harrison J."/>
            <person name="Moore K.A."/>
            <person name="Paszkiewicz K."/>
            <person name="Jones T."/>
            <person name="Grant M."/>
            <person name="Ambacheew D."/>
            <person name="Muzemil S."/>
            <person name="Studholme D.J."/>
        </authorList>
    </citation>
    <scope>NUCLEOTIDE SEQUENCE [LARGE SCALE GENOMIC DNA]</scope>
</reference>
<comment type="caution">
    <text evidence="2">The sequence shown here is derived from an EMBL/GenBank/DDBJ whole genome shotgun (WGS) entry which is preliminary data.</text>
</comment>
<gene>
    <name evidence="2" type="ORF">B296_00044649</name>
</gene>
<sequence length="131" mass="14220">MVGFEVEGGVDGPRTHHGGEVREREGGSFVSGGEMGRRGVRDSERRVGRRAKAPASRLRFVGSSRHVSRPRRQPRGTRTSRGSRCVAGDAANSDVLLSYWTNAVGPTSWVTGATDRRPRFKQFASPPISAT</sequence>
<name>A0A426X8A7_ENSVE</name>
<dbReference type="AlphaFoldDB" id="A0A426X8A7"/>
<feature type="compositionally biased region" description="Basic and acidic residues" evidence="1">
    <location>
        <begin position="13"/>
        <end position="26"/>
    </location>
</feature>
<organism evidence="2 3">
    <name type="scientific">Ensete ventricosum</name>
    <name type="common">Abyssinian banana</name>
    <name type="synonym">Musa ensete</name>
    <dbReference type="NCBI Taxonomy" id="4639"/>
    <lineage>
        <taxon>Eukaryota</taxon>
        <taxon>Viridiplantae</taxon>
        <taxon>Streptophyta</taxon>
        <taxon>Embryophyta</taxon>
        <taxon>Tracheophyta</taxon>
        <taxon>Spermatophyta</taxon>
        <taxon>Magnoliopsida</taxon>
        <taxon>Liliopsida</taxon>
        <taxon>Zingiberales</taxon>
        <taxon>Musaceae</taxon>
        <taxon>Ensete</taxon>
    </lineage>
</organism>
<feature type="compositionally biased region" description="Basic residues" evidence="1">
    <location>
        <begin position="66"/>
        <end position="75"/>
    </location>
</feature>